<dbReference type="PROSITE" id="PS50110">
    <property type="entry name" value="RESPONSE_REGULATORY"/>
    <property type="match status" value="1"/>
</dbReference>
<evidence type="ECO:0000256" key="5">
    <source>
        <dbReference type="ARBA" id="ARBA00024867"/>
    </source>
</evidence>
<dbReference type="GO" id="GO:0043565">
    <property type="term" value="F:sequence-specific DNA binding"/>
    <property type="evidence" value="ECO:0007669"/>
    <property type="project" value="InterPro"/>
</dbReference>
<protein>
    <recommendedName>
        <fullName evidence="1">Stage 0 sporulation protein A homolog</fullName>
    </recommendedName>
</protein>
<dbReference type="PROSITE" id="PS01124">
    <property type="entry name" value="HTH_ARAC_FAMILY_2"/>
    <property type="match status" value="1"/>
</dbReference>
<dbReference type="GO" id="GO:0003700">
    <property type="term" value="F:DNA-binding transcription factor activity"/>
    <property type="evidence" value="ECO:0007669"/>
    <property type="project" value="InterPro"/>
</dbReference>
<reference evidence="10 11" key="1">
    <citation type="submission" date="2016-07" db="EMBL/GenBank/DDBJ databases">
        <title>Characterization of isolates of Eisenbergiella tayi derived from blood cultures, using whole genome sequencing.</title>
        <authorList>
            <person name="Burdz T."/>
            <person name="Wiebe D."/>
            <person name="Huynh C."/>
            <person name="Bernard K."/>
        </authorList>
    </citation>
    <scope>NUCLEOTIDE SEQUENCE [LARGE SCALE GENOMIC DNA]</scope>
    <source>
        <strain evidence="10 11">NML 110608</strain>
    </source>
</reference>
<dbReference type="PANTHER" id="PTHR43280">
    <property type="entry name" value="ARAC-FAMILY TRANSCRIPTIONAL REGULATOR"/>
    <property type="match status" value="1"/>
</dbReference>
<evidence type="ECO:0000256" key="4">
    <source>
        <dbReference type="ARBA" id="ARBA00023163"/>
    </source>
</evidence>
<evidence type="ECO:0000259" key="9">
    <source>
        <dbReference type="PROSITE" id="PS50110"/>
    </source>
</evidence>
<dbReference type="SMART" id="SM00448">
    <property type="entry name" value="REC"/>
    <property type="match status" value="1"/>
</dbReference>
<dbReference type="InterPro" id="IPR001789">
    <property type="entry name" value="Sig_transdc_resp-reg_receiver"/>
</dbReference>
<feature type="modified residue" description="4-aspartylphosphate" evidence="6">
    <location>
        <position position="55"/>
    </location>
</feature>
<dbReference type="RefSeq" id="WP_069151047.1">
    <property type="nucleotide sequence ID" value="NZ_DAWDRA010000539.1"/>
</dbReference>
<dbReference type="Gene3D" id="1.10.10.60">
    <property type="entry name" value="Homeodomain-like"/>
    <property type="match status" value="2"/>
</dbReference>
<keyword evidence="7" id="KW-0175">Coiled coil</keyword>
<dbReference type="AlphaFoldDB" id="A0A1E3AJ73"/>
<organism evidence="10 11">
    <name type="scientific">Eisenbergiella tayi</name>
    <dbReference type="NCBI Taxonomy" id="1432052"/>
    <lineage>
        <taxon>Bacteria</taxon>
        <taxon>Bacillati</taxon>
        <taxon>Bacillota</taxon>
        <taxon>Clostridia</taxon>
        <taxon>Lachnospirales</taxon>
        <taxon>Lachnospiraceae</taxon>
        <taxon>Eisenbergiella</taxon>
    </lineage>
</organism>
<comment type="caution">
    <text evidence="10">The sequence shown here is derived from an EMBL/GenBank/DDBJ whole genome shotgun (WGS) entry which is preliminary data.</text>
</comment>
<dbReference type="EMBL" id="MCGH01000001">
    <property type="protein sequence ID" value="ODM08737.1"/>
    <property type="molecule type" value="Genomic_DNA"/>
</dbReference>
<dbReference type="SMART" id="SM00342">
    <property type="entry name" value="HTH_ARAC"/>
    <property type="match status" value="1"/>
</dbReference>
<dbReference type="PANTHER" id="PTHR43280:SF2">
    <property type="entry name" value="HTH-TYPE TRANSCRIPTIONAL REGULATOR EXSA"/>
    <property type="match status" value="1"/>
</dbReference>
<dbReference type="InterPro" id="IPR020449">
    <property type="entry name" value="Tscrpt_reg_AraC-type_HTH"/>
</dbReference>
<evidence type="ECO:0000256" key="3">
    <source>
        <dbReference type="ARBA" id="ARBA00023125"/>
    </source>
</evidence>
<dbReference type="InterPro" id="IPR009057">
    <property type="entry name" value="Homeodomain-like_sf"/>
</dbReference>
<feature type="domain" description="Response regulatory" evidence="9">
    <location>
        <begin position="3"/>
        <end position="120"/>
    </location>
</feature>
<dbReference type="GO" id="GO:0000160">
    <property type="term" value="P:phosphorelay signal transduction system"/>
    <property type="evidence" value="ECO:0007669"/>
    <property type="project" value="InterPro"/>
</dbReference>
<dbReference type="Pfam" id="PF12833">
    <property type="entry name" value="HTH_18"/>
    <property type="match status" value="1"/>
</dbReference>
<evidence type="ECO:0000313" key="10">
    <source>
        <dbReference type="EMBL" id="ODM08737.1"/>
    </source>
</evidence>
<sequence>MYNCLIVDDETIILSGIKFLIDWEKNDCAIMDTARNGRDALEKIRSCPPDIVLCDINMPVLNGMELLKICNEEFPSIVFVMLTNLQEFDLARDAIRYRAADYLLKVQLEAPALEESLQKAKKEYERRSKLAEADRMHFYDEKKARELVRDACLEILFSPDEEALKRAGEVLDKNHMLEGYGLVYIPFDYSEVPNAERLDAEARRDLTAWEKELATRLCETVFSSSCLFISTGQTDCLTLFVWHQGKEWESRMALFSSKFSSASRNITQALPSILVTGCFYGKEQLSACRNEYFSLIQYFYLDELTSSRNLSGEPAVFEPLGLAGIGSQLENELNAKNLTGCTLLLDRAIRRIQETTHQKSQAIWLCNELYRCAAKALQDSSLNDTTGYAEIENLMTRRQVIGWIEKLKNSLTETIWQEANLKSEPVEKARQYVLSHIEDRLSLQDVADEVCISPGYLSTLFKKQYSQSFVSYINQAKVEHACRLIQERKYLISEISCRLSFENAYYFAKVFKRYMGMTPSEYEKSLEISAAGAHEKAGRNT</sequence>
<proteinExistence type="predicted"/>
<name>A0A1E3AJ73_9FIRM</name>
<evidence type="ECO:0000256" key="1">
    <source>
        <dbReference type="ARBA" id="ARBA00018672"/>
    </source>
</evidence>
<gene>
    <name evidence="10" type="ORF">BEI61_00366</name>
</gene>
<dbReference type="Gene3D" id="3.40.50.2300">
    <property type="match status" value="1"/>
</dbReference>
<dbReference type="InterPro" id="IPR018060">
    <property type="entry name" value="HTH_AraC"/>
</dbReference>
<evidence type="ECO:0000256" key="7">
    <source>
        <dbReference type="SAM" id="Coils"/>
    </source>
</evidence>
<dbReference type="InterPro" id="IPR011006">
    <property type="entry name" value="CheY-like_superfamily"/>
</dbReference>
<evidence type="ECO:0000259" key="8">
    <source>
        <dbReference type="PROSITE" id="PS01124"/>
    </source>
</evidence>
<dbReference type="PATRIC" id="fig|1432052.4.peg.409"/>
<dbReference type="PRINTS" id="PR00032">
    <property type="entry name" value="HTHARAC"/>
</dbReference>
<accession>A0A1E3AJ73</accession>
<dbReference type="SUPFAM" id="SSF52172">
    <property type="entry name" value="CheY-like"/>
    <property type="match status" value="1"/>
</dbReference>
<evidence type="ECO:0000313" key="11">
    <source>
        <dbReference type="Proteomes" id="UP000094067"/>
    </source>
</evidence>
<dbReference type="Pfam" id="PF00072">
    <property type="entry name" value="Response_reg"/>
    <property type="match status" value="1"/>
</dbReference>
<keyword evidence="6" id="KW-0597">Phosphoprotein</keyword>
<dbReference type="CDD" id="cd17536">
    <property type="entry name" value="REC_YesN-like"/>
    <property type="match status" value="1"/>
</dbReference>
<keyword evidence="3" id="KW-0238">DNA-binding</keyword>
<keyword evidence="4" id="KW-0804">Transcription</keyword>
<keyword evidence="2" id="KW-0805">Transcription regulation</keyword>
<dbReference type="SUPFAM" id="SSF46689">
    <property type="entry name" value="Homeodomain-like"/>
    <property type="match status" value="2"/>
</dbReference>
<evidence type="ECO:0000256" key="6">
    <source>
        <dbReference type="PROSITE-ProRule" id="PRU00169"/>
    </source>
</evidence>
<feature type="domain" description="HTH araC/xylS-type" evidence="8">
    <location>
        <begin position="427"/>
        <end position="525"/>
    </location>
</feature>
<comment type="function">
    <text evidence="5">May play the central regulatory role in sporulation. It may be an element of the effector pathway responsible for the activation of sporulation genes in response to nutritional stress. Spo0A may act in concert with spo0H (a sigma factor) to control the expression of some genes that are critical to the sporulation process.</text>
</comment>
<evidence type="ECO:0000256" key="2">
    <source>
        <dbReference type="ARBA" id="ARBA00023015"/>
    </source>
</evidence>
<dbReference type="Proteomes" id="UP000094067">
    <property type="component" value="Unassembled WGS sequence"/>
</dbReference>
<feature type="coiled-coil region" evidence="7">
    <location>
        <begin position="103"/>
        <end position="134"/>
    </location>
</feature>